<protein>
    <recommendedName>
        <fullName evidence="3">Transposase</fullName>
    </recommendedName>
</protein>
<accession>A0ABV0KEN2</accession>
<comment type="caution">
    <text evidence="1">The sequence shown here is derived from an EMBL/GenBank/DDBJ whole genome shotgun (WGS) entry which is preliminary data.</text>
</comment>
<gene>
    <name evidence="1" type="ORF">NDI38_04530</name>
</gene>
<sequence length="151" mass="17340">MIDLELQQRDFPAAFAKTYAIKIYGSKPSPNTWRNWRSWADIPKGAKLFSFEQVCKLTAIAVLRSKNAEGCLRESDIHAIAYSLEHQEQVAAVIEYLDNSEIVAGNDLVRALSVRGVDMSLPTLYRRMREINVKFSQQKTYKVNRLVTFLR</sequence>
<evidence type="ECO:0000313" key="2">
    <source>
        <dbReference type="Proteomes" id="UP001476950"/>
    </source>
</evidence>
<reference evidence="1 2" key="1">
    <citation type="submission" date="2022-04" db="EMBL/GenBank/DDBJ databases">
        <title>Positive selection, recombination, and allopatry shape intraspecific diversity of widespread and dominant cyanobacteria.</title>
        <authorList>
            <person name="Wei J."/>
            <person name="Shu W."/>
            <person name="Hu C."/>
        </authorList>
    </citation>
    <scope>NUCLEOTIDE SEQUENCE [LARGE SCALE GENOMIC DNA]</scope>
    <source>
        <strain evidence="1 2">AS-A4</strain>
    </source>
</reference>
<name>A0ABV0KEN2_9CYAN</name>
<evidence type="ECO:0008006" key="3">
    <source>
        <dbReference type="Google" id="ProtNLM"/>
    </source>
</evidence>
<organism evidence="1 2">
    <name type="scientific">Stenomitos frigidus AS-A4</name>
    <dbReference type="NCBI Taxonomy" id="2933935"/>
    <lineage>
        <taxon>Bacteria</taxon>
        <taxon>Bacillati</taxon>
        <taxon>Cyanobacteriota</taxon>
        <taxon>Cyanophyceae</taxon>
        <taxon>Leptolyngbyales</taxon>
        <taxon>Leptolyngbyaceae</taxon>
        <taxon>Stenomitos</taxon>
    </lineage>
</organism>
<proteinExistence type="predicted"/>
<dbReference type="EMBL" id="JAMPLM010000002">
    <property type="protein sequence ID" value="MEP1057694.1"/>
    <property type="molecule type" value="Genomic_DNA"/>
</dbReference>
<keyword evidence="2" id="KW-1185">Reference proteome</keyword>
<evidence type="ECO:0000313" key="1">
    <source>
        <dbReference type="EMBL" id="MEP1057694.1"/>
    </source>
</evidence>
<dbReference type="Proteomes" id="UP001476950">
    <property type="component" value="Unassembled WGS sequence"/>
</dbReference>
<dbReference type="RefSeq" id="WP_190450723.1">
    <property type="nucleotide sequence ID" value="NZ_JAMPLM010000002.1"/>
</dbReference>